<proteinExistence type="predicted"/>
<accession>A0ABW5YKE6</accession>
<reference evidence="2" key="1">
    <citation type="journal article" date="2019" name="Int. J. Syst. Evol. Microbiol.">
        <title>The Global Catalogue of Microorganisms (GCM) 10K type strain sequencing project: providing services to taxonomists for standard genome sequencing and annotation.</title>
        <authorList>
            <consortium name="The Broad Institute Genomics Platform"/>
            <consortium name="The Broad Institute Genome Sequencing Center for Infectious Disease"/>
            <person name="Wu L."/>
            <person name="Ma J."/>
        </authorList>
    </citation>
    <scope>NUCLEOTIDE SEQUENCE [LARGE SCALE GENOMIC DNA]</scope>
    <source>
        <strain evidence="2">KCTC 22671</strain>
    </source>
</reference>
<sequence length="139" mass="16704">MKKNLVVFLVSILLFSCSSKVEQKDLNWLNGYWEIEKVIFPDGQEKVYKINETIDYFEVNDKNEGFRVKVIPQIDGGFVSNKVKEYFKVVENDQVYFLEYKMDYANWKEELLKISEKTFEVKNENEIIYQYKRSPKVEE</sequence>
<keyword evidence="2" id="KW-1185">Reference proteome</keyword>
<name>A0ABW5YKE6_9FLAO</name>
<dbReference type="EMBL" id="JBHUPC010000012">
    <property type="protein sequence ID" value="MFD2891547.1"/>
    <property type="molecule type" value="Genomic_DNA"/>
</dbReference>
<dbReference type="Proteomes" id="UP001597534">
    <property type="component" value="Unassembled WGS sequence"/>
</dbReference>
<evidence type="ECO:0000313" key="1">
    <source>
        <dbReference type="EMBL" id="MFD2891547.1"/>
    </source>
</evidence>
<evidence type="ECO:0000313" key="2">
    <source>
        <dbReference type="Proteomes" id="UP001597534"/>
    </source>
</evidence>
<evidence type="ECO:0008006" key="3">
    <source>
        <dbReference type="Google" id="ProtNLM"/>
    </source>
</evidence>
<gene>
    <name evidence="1" type="ORF">ACFS5J_05910</name>
</gene>
<organism evidence="1 2">
    <name type="scientific">Flavobacterium chuncheonense</name>
    <dbReference type="NCBI Taxonomy" id="2026653"/>
    <lineage>
        <taxon>Bacteria</taxon>
        <taxon>Pseudomonadati</taxon>
        <taxon>Bacteroidota</taxon>
        <taxon>Flavobacteriia</taxon>
        <taxon>Flavobacteriales</taxon>
        <taxon>Flavobacteriaceae</taxon>
        <taxon>Flavobacterium</taxon>
    </lineage>
</organism>
<dbReference type="PROSITE" id="PS51257">
    <property type="entry name" value="PROKAR_LIPOPROTEIN"/>
    <property type="match status" value="1"/>
</dbReference>
<comment type="caution">
    <text evidence="1">The sequence shown here is derived from an EMBL/GenBank/DDBJ whole genome shotgun (WGS) entry which is preliminary data.</text>
</comment>
<dbReference type="RefSeq" id="WP_379811131.1">
    <property type="nucleotide sequence ID" value="NZ_JBHUPC010000012.1"/>
</dbReference>
<protein>
    <recommendedName>
        <fullName evidence="3">Lipocalin-like domain-containing protein</fullName>
    </recommendedName>
</protein>